<dbReference type="InterPro" id="IPR051207">
    <property type="entry name" value="ComplexI_NDUFA9_subunit"/>
</dbReference>
<dbReference type="GO" id="GO:0044877">
    <property type="term" value="F:protein-containing complex binding"/>
    <property type="evidence" value="ECO:0007669"/>
    <property type="project" value="TreeGrafter"/>
</dbReference>
<dbReference type="SUPFAM" id="SSF51735">
    <property type="entry name" value="NAD(P)-binding Rossmann-fold domains"/>
    <property type="match status" value="1"/>
</dbReference>
<name>A0A6J4S7N7_9ACTN</name>
<dbReference type="InterPro" id="IPR036291">
    <property type="entry name" value="NAD(P)-bd_dom_sf"/>
</dbReference>
<evidence type="ECO:0000313" key="2">
    <source>
        <dbReference type="EMBL" id="CAA9491478.1"/>
    </source>
</evidence>
<proteinExistence type="predicted"/>
<feature type="domain" description="NAD(P)-binding" evidence="1">
    <location>
        <begin position="6"/>
        <end position="195"/>
    </location>
</feature>
<sequence length="289" mass="30804">MILLTGASGTVGAAVLRRLLAAGRPVRCLVRDPREIGPERVRVQLVLGDLGAPNSFRHAMRGVDHVVHLATVTRDARGASIEELNALATLRLLRAAEAAGVERFVFLSSLGTSLHSPSRLLRSKALAETAVAEASLDTTVLAPSLVVTPGDRWLTVLERLSWLPAMPVPGYGRGRFQPISARDVADCAIACLDEPVSGRVELAGPQTLTHDEIVARVLRSRGRRRRLLHIPPRGVRLGLGALERIVGPAVFATPDEADLLDLTLTTPRGTTDAEALGVSPLELSALLQA</sequence>
<dbReference type="EMBL" id="CADCVV010000061">
    <property type="protein sequence ID" value="CAA9491478.1"/>
    <property type="molecule type" value="Genomic_DNA"/>
</dbReference>
<gene>
    <name evidence="2" type="ORF">AVDCRST_MAG17-791</name>
</gene>
<dbReference type="Gene3D" id="3.40.50.720">
    <property type="entry name" value="NAD(P)-binding Rossmann-like Domain"/>
    <property type="match status" value="1"/>
</dbReference>
<dbReference type="AlphaFoldDB" id="A0A6J4S7N7"/>
<protein>
    <recommendedName>
        <fullName evidence="1">NAD(P)-binding domain-containing protein</fullName>
    </recommendedName>
</protein>
<evidence type="ECO:0000259" key="1">
    <source>
        <dbReference type="Pfam" id="PF13460"/>
    </source>
</evidence>
<accession>A0A6J4S7N7</accession>
<dbReference type="PANTHER" id="PTHR12126:SF11">
    <property type="entry name" value="NADH DEHYDROGENASE [UBIQUINONE] 1 ALPHA SUBCOMPLEX SUBUNIT 9, MITOCHONDRIAL"/>
    <property type="match status" value="1"/>
</dbReference>
<dbReference type="InterPro" id="IPR016040">
    <property type="entry name" value="NAD(P)-bd_dom"/>
</dbReference>
<organism evidence="2">
    <name type="scientific">uncultured Solirubrobacterales bacterium</name>
    <dbReference type="NCBI Taxonomy" id="768556"/>
    <lineage>
        <taxon>Bacteria</taxon>
        <taxon>Bacillati</taxon>
        <taxon>Actinomycetota</taxon>
        <taxon>Thermoleophilia</taxon>
        <taxon>Solirubrobacterales</taxon>
        <taxon>environmental samples</taxon>
    </lineage>
</organism>
<reference evidence="2" key="1">
    <citation type="submission" date="2020-02" db="EMBL/GenBank/DDBJ databases">
        <authorList>
            <person name="Meier V. D."/>
        </authorList>
    </citation>
    <scope>NUCLEOTIDE SEQUENCE</scope>
    <source>
        <strain evidence="2">AVDCRST_MAG17</strain>
    </source>
</reference>
<dbReference type="Pfam" id="PF13460">
    <property type="entry name" value="NAD_binding_10"/>
    <property type="match status" value="1"/>
</dbReference>
<dbReference type="PANTHER" id="PTHR12126">
    <property type="entry name" value="NADH-UBIQUINONE OXIDOREDUCTASE 39 KDA SUBUNIT-RELATED"/>
    <property type="match status" value="1"/>
</dbReference>